<accession>A0A699RID2</accession>
<reference evidence="1" key="1">
    <citation type="journal article" date="2019" name="Sci. Rep.">
        <title>Draft genome of Tanacetum cinerariifolium, the natural source of mosquito coil.</title>
        <authorList>
            <person name="Yamashiro T."/>
            <person name="Shiraishi A."/>
            <person name="Satake H."/>
            <person name="Nakayama K."/>
        </authorList>
    </citation>
    <scope>NUCLEOTIDE SEQUENCE</scope>
</reference>
<evidence type="ECO:0000313" key="1">
    <source>
        <dbReference type="EMBL" id="GFC85765.1"/>
    </source>
</evidence>
<sequence>SWSFNFTFRVDFGVKIMYSVFRNGSPSSFTSSQGYQSVSCRTRQESQELITEKDEEEEEEPNLTWYLASKPNLLKFLVLLFVVLESDYICDEFIKDYNILLVIGCAVKEEKIIPAEAKVQLPSEYDFKPVGVY</sequence>
<dbReference type="EMBL" id="BKCJ011101731">
    <property type="protein sequence ID" value="GFC85765.1"/>
    <property type="molecule type" value="Genomic_DNA"/>
</dbReference>
<gene>
    <name evidence="1" type="ORF">Tci_857735</name>
</gene>
<comment type="caution">
    <text evidence="1">The sequence shown here is derived from an EMBL/GenBank/DDBJ whole genome shotgun (WGS) entry which is preliminary data.</text>
</comment>
<protein>
    <submittedName>
        <fullName evidence="1">Uncharacterized protein</fullName>
    </submittedName>
</protein>
<name>A0A699RID2_TANCI</name>
<dbReference type="AlphaFoldDB" id="A0A699RID2"/>
<feature type="non-terminal residue" evidence="1">
    <location>
        <position position="1"/>
    </location>
</feature>
<proteinExistence type="predicted"/>
<organism evidence="1">
    <name type="scientific">Tanacetum cinerariifolium</name>
    <name type="common">Dalmatian daisy</name>
    <name type="synonym">Chrysanthemum cinerariifolium</name>
    <dbReference type="NCBI Taxonomy" id="118510"/>
    <lineage>
        <taxon>Eukaryota</taxon>
        <taxon>Viridiplantae</taxon>
        <taxon>Streptophyta</taxon>
        <taxon>Embryophyta</taxon>
        <taxon>Tracheophyta</taxon>
        <taxon>Spermatophyta</taxon>
        <taxon>Magnoliopsida</taxon>
        <taxon>eudicotyledons</taxon>
        <taxon>Gunneridae</taxon>
        <taxon>Pentapetalae</taxon>
        <taxon>asterids</taxon>
        <taxon>campanulids</taxon>
        <taxon>Asterales</taxon>
        <taxon>Asteraceae</taxon>
        <taxon>Asteroideae</taxon>
        <taxon>Anthemideae</taxon>
        <taxon>Anthemidinae</taxon>
        <taxon>Tanacetum</taxon>
    </lineage>
</organism>